<keyword evidence="8" id="KW-1185">Reference proteome</keyword>
<organism evidence="7 8">
    <name type="scientific">Nostoc flagelliforme FACHB-838</name>
    <dbReference type="NCBI Taxonomy" id="2692904"/>
    <lineage>
        <taxon>Bacteria</taxon>
        <taxon>Bacillati</taxon>
        <taxon>Cyanobacteriota</taxon>
        <taxon>Cyanophyceae</taxon>
        <taxon>Nostocales</taxon>
        <taxon>Nostocaceae</taxon>
        <taxon>Nostoc</taxon>
    </lineage>
</organism>
<evidence type="ECO:0000256" key="3">
    <source>
        <dbReference type="ARBA" id="ARBA00022989"/>
    </source>
</evidence>
<dbReference type="RefSeq" id="WP_190940039.1">
    <property type="nucleotide sequence ID" value="NZ_JACJSI010000010.1"/>
</dbReference>
<feature type="transmembrane region" description="Helical" evidence="5">
    <location>
        <begin position="7"/>
        <end position="28"/>
    </location>
</feature>
<dbReference type="InterPro" id="IPR007829">
    <property type="entry name" value="TM2"/>
</dbReference>
<feature type="domain" description="TM2" evidence="6">
    <location>
        <begin position="3"/>
        <end position="52"/>
    </location>
</feature>
<sequence length="168" mass="18498">MQQVNSSVAYLLWCLCFFGICGGQRFYTGRIGSGLIYFFTIGFFGIGQLIDLALIPGMVDNRNLYLRGLQGTGTPNVNQSITVNIGDIPQLQQLQAIQPPNLSTASPMQKLLKAAKEHNGELSIAQAAMYTELESEHLKELLLEATKIGYAEVKNDPNTGAIRYHFDV</sequence>
<protein>
    <submittedName>
        <fullName evidence="7">TM2 domain-containing protein</fullName>
    </submittedName>
</protein>
<keyword evidence="3 5" id="KW-1133">Transmembrane helix</keyword>
<dbReference type="EMBL" id="JACJSI010000010">
    <property type="protein sequence ID" value="MBD2529437.1"/>
    <property type="molecule type" value="Genomic_DNA"/>
</dbReference>
<keyword evidence="2 5" id="KW-0812">Transmembrane</keyword>
<dbReference type="Pfam" id="PF05154">
    <property type="entry name" value="TM2"/>
    <property type="match status" value="1"/>
</dbReference>
<gene>
    <name evidence="7" type="ORF">H6G97_07585</name>
</gene>
<comment type="subcellular location">
    <subcellularLocation>
        <location evidence="1">Membrane</location>
        <topology evidence="1">Multi-pass membrane protein</topology>
    </subcellularLocation>
</comment>
<evidence type="ECO:0000256" key="1">
    <source>
        <dbReference type="ARBA" id="ARBA00004141"/>
    </source>
</evidence>
<name>A0ABR8DL41_9NOSO</name>
<feature type="transmembrane region" description="Helical" evidence="5">
    <location>
        <begin position="34"/>
        <end position="55"/>
    </location>
</feature>
<comment type="caution">
    <text evidence="7">The sequence shown here is derived from an EMBL/GenBank/DDBJ whole genome shotgun (WGS) entry which is preliminary data.</text>
</comment>
<evidence type="ECO:0000259" key="6">
    <source>
        <dbReference type="Pfam" id="PF05154"/>
    </source>
</evidence>
<keyword evidence="4 5" id="KW-0472">Membrane</keyword>
<evidence type="ECO:0000256" key="5">
    <source>
        <dbReference type="SAM" id="Phobius"/>
    </source>
</evidence>
<evidence type="ECO:0000313" key="7">
    <source>
        <dbReference type="EMBL" id="MBD2529437.1"/>
    </source>
</evidence>
<dbReference type="PANTHER" id="PTHR21016:SF25">
    <property type="entry name" value="TM2 DOMAIN-CONTAINING PROTEIN DDB_G0277895-RELATED"/>
    <property type="match status" value="1"/>
</dbReference>
<proteinExistence type="predicted"/>
<reference evidence="7 8" key="1">
    <citation type="journal article" date="2020" name="ISME J.">
        <title>Comparative genomics reveals insights into cyanobacterial evolution and habitat adaptation.</title>
        <authorList>
            <person name="Chen M.Y."/>
            <person name="Teng W.K."/>
            <person name="Zhao L."/>
            <person name="Hu C.X."/>
            <person name="Zhou Y.K."/>
            <person name="Han B.P."/>
            <person name="Song L.R."/>
            <person name="Shu W.S."/>
        </authorList>
    </citation>
    <scope>NUCLEOTIDE SEQUENCE [LARGE SCALE GENOMIC DNA]</scope>
    <source>
        <strain evidence="7 8">FACHB-838</strain>
    </source>
</reference>
<dbReference type="PANTHER" id="PTHR21016">
    <property type="entry name" value="BETA-AMYLOID BINDING PROTEIN-RELATED"/>
    <property type="match status" value="1"/>
</dbReference>
<dbReference type="InterPro" id="IPR050932">
    <property type="entry name" value="TM2D1-3-like"/>
</dbReference>
<evidence type="ECO:0000256" key="2">
    <source>
        <dbReference type="ARBA" id="ARBA00022692"/>
    </source>
</evidence>
<evidence type="ECO:0000256" key="4">
    <source>
        <dbReference type="ARBA" id="ARBA00023136"/>
    </source>
</evidence>
<accession>A0ABR8DL41</accession>
<dbReference type="Proteomes" id="UP000623440">
    <property type="component" value="Unassembled WGS sequence"/>
</dbReference>
<evidence type="ECO:0000313" key="8">
    <source>
        <dbReference type="Proteomes" id="UP000623440"/>
    </source>
</evidence>